<proteinExistence type="predicted"/>
<accession>A0ABY1UR37</accession>
<feature type="region of interest" description="Disordered" evidence="3">
    <location>
        <begin position="1"/>
        <end position="26"/>
    </location>
</feature>
<dbReference type="Gene3D" id="2.120.10.80">
    <property type="entry name" value="Kelch-type beta propeller"/>
    <property type="match status" value="1"/>
</dbReference>
<feature type="region of interest" description="Disordered" evidence="3">
    <location>
        <begin position="269"/>
        <end position="338"/>
    </location>
</feature>
<gene>
    <name evidence="4" type="ORF">PGABG01_1209600</name>
</gene>
<name>A0ABY1UR37_9APIC</name>
<evidence type="ECO:0000256" key="1">
    <source>
        <dbReference type="ARBA" id="ARBA00022441"/>
    </source>
</evidence>
<dbReference type="EMBL" id="LT969435">
    <property type="protein sequence ID" value="SOV16243.1"/>
    <property type="molecule type" value="Genomic_DNA"/>
</dbReference>
<evidence type="ECO:0008006" key="6">
    <source>
        <dbReference type="Google" id="ProtNLM"/>
    </source>
</evidence>
<evidence type="ECO:0000256" key="3">
    <source>
        <dbReference type="SAM" id="MobiDB-lite"/>
    </source>
</evidence>
<dbReference type="PANTHER" id="PTHR46093">
    <property type="entry name" value="ACYL-COA-BINDING DOMAIN-CONTAINING PROTEIN 5"/>
    <property type="match status" value="1"/>
</dbReference>
<keyword evidence="2" id="KW-0677">Repeat</keyword>
<keyword evidence="1" id="KW-0880">Kelch repeat</keyword>
<dbReference type="InterPro" id="IPR015915">
    <property type="entry name" value="Kelch-typ_b-propeller"/>
</dbReference>
<feature type="compositionally biased region" description="Basic and acidic residues" evidence="3">
    <location>
        <begin position="327"/>
        <end position="338"/>
    </location>
</feature>
<dbReference type="PANTHER" id="PTHR46093:SF18">
    <property type="entry name" value="FIBRONECTIN TYPE-III DOMAIN-CONTAINING PROTEIN"/>
    <property type="match status" value="1"/>
</dbReference>
<organism evidence="4 5">
    <name type="scientific">Plasmodium gaboni</name>
    <dbReference type="NCBI Taxonomy" id="647221"/>
    <lineage>
        <taxon>Eukaryota</taxon>
        <taxon>Sar</taxon>
        <taxon>Alveolata</taxon>
        <taxon>Apicomplexa</taxon>
        <taxon>Aconoidasida</taxon>
        <taxon>Haemosporida</taxon>
        <taxon>Plasmodiidae</taxon>
        <taxon>Plasmodium</taxon>
        <taxon>Plasmodium (Laverania)</taxon>
    </lineage>
</organism>
<feature type="compositionally biased region" description="Low complexity" evidence="3">
    <location>
        <begin position="395"/>
        <end position="415"/>
    </location>
</feature>
<evidence type="ECO:0000313" key="4">
    <source>
        <dbReference type="EMBL" id="SOV16243.1"/>
    </source>
</evidence>
<feature type="compositionally biased region" description="Basic and acidic residues" evidence="3">
    <location>
        <begin position="45"/>
        <end position="57"/>
    </location>
</feature>
<feature type="region of interest" description="Disordered" evidence="3">
    <location>
        <begin position="378"/>
        <end position="418"/>
    </location>
</feature>
<feature type="region of interest" description="Disordered" evidence="3">
    <location>
        <begin position="40"/>
        <end position="107"/>
    </location>
</feature>
<dbReference type="Proteomes" id="UP000831156">
    <property type="component" value="Chromosome 12"/>
</dbReference>
<dbReference type="SUPFAM" id="SSF50965">
    <property type="entry name" value="Galactose oxidase, central domain"/>
    <property type="match status" value="1"/>
</dbReference>
<feature type="compositionally biased region" description="Basic and acidic residues" evidence="3">
    <location>
        <begin position="1"/>
        <end position="15"/>
    </location>
</feature>
<keyword evidence="5" id="KW-1185">Reference proteome</keyword>
<feature type="compositionally biased region" description="Polar residues" evidence="3">
    <location>
        <begin position="382"/>
        <end position="394"/>
    </location>
</feature>
<evidence type="ECO:0000256" key="2">
    <source>
        <dbReference type="ARBA" id="ARBA00022737"/>
    </source>
</evidence>
<evidence type="ECO:0000313" key="5">
    <source>
        <dbReference type="Proteomes" id="UP000831156"/>
    </source>
</evidence>
<reference evidence="4" key="1">
    <citation type="submission" date="2016-09" db="EMBL/GenBank/DDBJ databases">
        <authorList>
            <consortium name="Pathogen Informatics"/>
            <person name="Sun Q."/>
            <person name="Inoue M."/>
        </authorList>
    </citation>
    <scope>NUCLEOTIDE SEQUENCE</scope>
</reference>
<feature type="compositionally biased region" description="Acidic residues" evidence="3">
    <location>
        <begin position="59"/>
        <end position="107"/>
    </location>
</feature>
<protein>
    <recommendedName>
        <fullName evidence="6">Kelch protein</fullName>
    </recommendedName>
</protein>
<sequence>MSLTLIRHDEEEKRKNSIHNPTGRIGHSLHFYYDISENNNTSEHSSIEEKEENKLNDDNINDDNINDDNINDDNINDDNINDDNINDDNINDDNINDDNINDDNINDDNINDDNISEEKNDMHSFNHHFNGKYKIILYGGGLLDYDFAKNYASEFLMNVHGEYMKSENNENNNDRKGNINDSTSLENYLIKTYNDTYICEEENGKFINWKKIKTYNAPSARAFQASCVVNLGRNGVFLFIHGGKTKNNILADNKLHALNLTVVSSYGNNENATNDENEHDNNESESYNNNILSESNNDNILSESNNNNNIQSDNNNNNNNNINKGNYHSDDERNNYNEHPKKIEENNINHAKNSDMLNEHEINSVNNICIGNNIKKNKTHRNYSSSSDVESNNHVSSSVPTLTSSSNSSDSSKLSRPPFYFKNEKDMINNNNDVCINSRKPINDMLKTDTSSCSNYSSDYSYSSESEQIKRKWVEIRVKGKKPSKRYGHSLDFLYPHLILFGGNDEMCDEDHSYCKNDLWILNIEKCKKGKEKKDGHIHFYLYFIWEEINYQYVNPLGRSFHSTAIWYDAKKKKNNLILYGGKMKDQNLCSRIFLLQFNGYVWSWSILPVYVNSLNEHRAYHSMICVNNYLFIIGGEEYNYKYIEKMPSALYSFESKKFQYINDFTAKACLKCFAKQDIIYSWGGFTDIPFDHNFFPNNFVLLNMNVHIASTQMKDGLSEENDGNFSLIMNIEDNPDDNIYKRMNKRVMKIENKKNQLEKDLSYQIKLNENMNSRLKEQITQYQKITYLLNVKNKQNEYLLDLLKKKNDYMVDNIKGQLENNNILVSADVQNNNFINNNFSFNNINNSYNAYQNSNLIPENTLNATNANNMHNEINSNNNNNNNAVDNINSYNEIAFTQSVQNYINPNGTTKDNIQNGLQNNIQQFSQSLNELNVFNNEQIKSDLLNIENNISNTFGNTNSYYLNGNNNVNNNNFDFNLNANDYSNFVPDKLPLYNNSPDLFINNNMNLLNDASTSHVNFPIANSQVVQVNNNLIDNMEASVKDNICVENTLNEIKAPEVEMPSNQRARRKTAEKCLKLIEQDRLSRMQSESNAQ</sequence>
<feature type="compositionally biased region" description="Low complexity" evidence="3">
    <location>
        <begin position="284"/>
        <end position="323"/>
    </location>
</feature>
<dbReference type="InterPro" id="IPR011043">
    <property type="entry name" value="Gal_Oxase/kelch_b-propeller"/>
</dbReference>